<protein>
    <recommendedName>
        <fullName evidence="4">Pentatricopeptide repeat-containing protein</fullName>
    </recommendedName>
</protein>
<dbReference type="InterPro" id="IPR011990">
    <property type="entry name" value="TPR-like_helical_dom_sf"/>
</dbReference>
<dbReference type="Proteomes" id="UP001151532">
    <property type="component" value="Chromosome 15Z"/>
</dbReference>
<dbReference type="PANTHER" id="PTHR47926">
    <property type="entry name" value="PENTATRICOPEPTIDE REPEAT-CONTAINING PROTEIN"/>
    <property type="match status" value="1"/>
</dbReference>
<dbReference type="InterPro" id="IPR002885">
    <property type="entry name" value="PPR_rpt"/>
</dbReference>
<dbReference type="NCBIfam" id="TIGR00756">
    <property type="entry name" value="PPR"/>
    <property type="match status" value="2"/>
</dbReference>
<accession>A0A9Q0W5Z4</accession>
<evidence type="ECO:0000313" key="2">
    <source>
        <dbReference type="EMBL" id="KAJ6761296.1"/>
    </source>
</evidence>
<keyword evidence="1" id="KW-0677">Repeat</keyword>
<gene>
    <name evidence="2" type="ORF">OIU79_026014</name>
</gene>
<dbReference type="Pfam" id="PF12854">
    <property type="entry name" value="PPR_1"/>
    <property type="match status" value="1"/>
</dbReference>
<name>A0A9Q0W5Z4_SALPP</name>
<proteinExistence type="predicted"/>
<dbReference type="EMBL" id="JAPFFK010000006">
    <property type="protein sequence ID" value="KAJ6761296.1"/>
    <property type="molecule type" value="Genomic_DNA"/>
</dbReference>
<dbReference type="GO" id="GO:0003723">
    <property type="term" value="F:RNA binding"/>
    <property type="evidence" value="ECO:0007669"/>
    <property type="project" value="InterPro"/>
</dbReference>
<sequence>MDAEPNAATFVSVLVACGRKGYLSLGKGIHRLIIERGFGLGSEVSNALMDMYVKCESLLAMVDMYAKCGCIEMAMQTFNEMPRKNVLTWNATQNGLAMHGHGQKKYNLPPRLELYGCMVDLLCRAGLLDEALELTKAMPCYLMFG</sequence>
<reference evidence="2" key="2">
    <citation type="journal article" date="2023" name="Int. J. Mol. Sci.">
        <title>De Novo Assembly and Annotation of 11 Diverse Shrub Willow (Salix) Genomes Reveals Novel Gene Organization in Sex-Linked Regions.</title>
        <authorList>
            <person name="Hyden B."/>
            <person name="Feng K."/>
            <person name="Yates T.B."/>
            <person name="Jawdy S."/>
            <person name="Cereghino C."/>
            <person name="Smart L.B."/>
            <person name="Muchero W."/>
        </authorList>
    </citation>
    <scope>NUCLEOTIDE SEQUENCE</scope>
    <source>
        <tissue evidence="2">Shoot tip</tissue>
    </source>
</reference>
<comment type="caution">
    <text evidence="2">The sequence shown here is derived from an EMBL/GenBank/DDBJ whole genome shotgun (WGS) entry which is preliminary data.</text>
</comment>
<evidence type="ECO:0000313" key="3">
    <source>
        <dbReference type="Proteomes" id="UP001151532"/>
    </source>
</evidence>
<dbReference type="AlphaFoldDB" id="A0A9Q0W5Z4"/>
<dbReference type="GO" id="GO:0009451">
    <property type="term" value="P:RNA modification"/>
    <property type="evidence" value="ECO:0007669"/>
    <property type="project" value="InterPro"/>
</dbReference>
<evidence type="ECO:0000256" key="1">
    <source>
        <dbReference type="ARBA" id="ARBA00022737"/>
    </source>
</evidence>
<evidence type="ECO:0008006" key="4">
    <source>
        <dbReference type="Google" id="ProtNLM"/>
    </source>
</evidence>
<reference evidence="2" key="1">
    <citation type="submission" date="2022-11" db="EMBL/GenBank/DDBJ databases">
        <authorList>
            <person name="Hyden B.L."/>
            <person name="Feng K."/>
            <person name="Yates T."/>
            <person name="Jawdy S."/>
            <person name="Smart L.B."/>
            <person name="Muchero W."/>
        </authorList>
    </citation>
    <scope>NUCLEOTIDE SEQUENCE</scope>
    <source>
        <tissue evidence="2">Shoot tip</tissue>
    </source>
</reference>
<dbReference type="Pfam" id="PF01535">
    <property type="entry name" value="PPR"/>
    <property type="match status" value="1"/>
</dbReference>
<keyword evidence="3" id="KW-1185">Reference proteome</keyword>
<dbReference type="OrthoDB" id="9990610at2759"/>
<organism evidence="2 3">
    <name type="scientific">Salix purpurea</name>
    <name type="common">Purple osier willow</name>
    <dbReference type="NCBI Taxonomy" id="77065"/>
    <lineage>
        <taxon>Eukaryota</taxon>
        <taxon>Viridiplantae</taxon>
        <taxon>Streptophyta</taxon>
        <taxon>Embryophyta</taxon>
        <taxon>Tracheophyta</taxon>
        <taxon>Spermatophyta</taxon>
        <taxon>Magnoliopsida</taxon>
        <taxon>eudicotyledons</taxon>
        <taxon>Gunneridae</taxon>
        <taxon>Pentapetalae</taxon>
        <taxon>rosids</taxon>
        <taxon>fabids</taxon>
        <taxon>Malpighiales</taxon>
        <taxon>Salicaceae</taxon>
        <taxon>Saliceae</taxon>
        <taxon>Salix</taxon>
    </lineage>
</organism>
<dbReference type="InterPro" id="IPR046960">
    <property type="entry name" value="PPR_At4g14850-like_plant"/>
</dbReference>
<dbReference type="Gene3D" id="1.25.40.10">
    <property type="entry name" value="Tetratricopeptide repeat domain"/>
    <property type="match status" value="2"/>
</dbReference>
<dbReference type="PANTHER" id="PTHR47926:SF436">
    <property type="entry name" value="PENTATRICOPEPTIDE REPEAT-CONTAINING PROTEIN ELI1, CHLOROPLASTIC-LIKE ISOFORM X2"/>
    <property type="match status" value="1"/>
</dbReference>